<keyword evidence="5" id="KW-1185">Reference proteome</keyword>
<protein>
    <recommendedName>
        <fullName evidence="3">DUF7707 domain-containing protein</fullName>
    </recommendedName>
</protein>
<organism evidence="4 5">
    <name type="scientific">Echria macrotheca</name>
    <dbReference type="NCBI Taxonomy" id="438768"/>
    <lineage>
        <taxon>Eukaryota</taxon>
        <taxon>Fungi</taxon>
        <taxon>Dikarya</taxon>
        <taxon>Ascomycota</taxon>
        <taxon>Pezizomycotina</taxon>
        <taxon>Sordariomycetes</taxon>
        <taxon>Sordariomycetidae</taxon>
        <taxon>Sordariales</taxon>
        <taxon>Schizotheciaceae</taxon>
        <taxon>Echria</taxon>
    </lineage>
</organism>
<feature type="signal peptide" evidence="2">
    <location>
        <begin position="1"/>
        <end position="19"/>
    </location>
</feature>
<evidence type="ECO:0000259" key="3">
    <source>
        <dbReference type="Pfam" id="PF24808"/>
    </source>
</evidence>
<evidence type="ECO:0000256" key="1">
    <source>
        <dbReference type="SAM" id="MobiDB-lite"/>
    </source>
</evidence>
<dbReference type="Pfam" id="PF24808">
    <property type="entry name" value="DUF7707"/>
    <property type="match status" value="1"/>
</dbReference>
<dbReference type="PANTHER" id="PTHR38118:SF2">
    <property type="entry name" value="CDP-ALCOHOL PHOSPHATIDYLTRANSFERASE PROTEIN"/>
    <property type="match status" value="1"/>
</dbReference>
<reference evidence="4" key="1">
    <citation type="submission" date="2023-06" db="EMBL/GenBank/DDBJ databases">
        <title>Genome-scale phylogeny and comparative genomics of the fungal order Sordariales.</title>
        <authorList>
            <consortium name="Lawrence Berkeley National Laboratory"/>
            <person name="Hensen N."/>
            <person name="Bonometti L."/>
            <person name="Westerberg I."/>
            <person name="Brannstrom I.O."/>
            <person name="Guillou S."/>
            <person name="Cros-Aarteil S."/>
            <person name="Calhoun S."/>
            <person name="Haridas S."/>
            <person name="Kuo A."/>
            <person name="Mondo S."/>
            <person name="Pangilinan J."/>
            <person name="Riley R."/>
            <person name="Labutti K."/>
            <person name="Andreopoulos B."/>
            <person name="Lipzen A."/>
            <person name="Chen C."/>
            <person name="Yanf M."/>
            <person name="Daum C."/>
            <person name="Ng V."/>
            <person name="Clum A."/>
            <person name="Steindorff A."/>
            <person name="Ohm R."/>
            <person name="Martin F."/>
            <person name="Silar P."/>
            <person name="Natvig D."/>
            <person name="Lalanne C."/>
            <person name="Gautier V."/>
            <person name="Ament-Velasquez S.L."/>
            <person name="Kruys A."/>
            <person name="Hutchinson M.I."/>
            <person name="Powell A.J."/>
            <person name="Barry K."/>
            <person name="Miller A.N."/>
            <person name="Grigoriev I.V."/>
            <person name="Debuchy R."/>
            <person name="Gladieux P."/>
            <person name="Thoren M.H."/>
            <person name="Johannesson H."/>
        </authorList>
    </citation>
    <scope>NUCLEOTIDE SEQUENCE</scope>
    <source>
        <strain evidence="4">PSN4</strain>
    </source>
</reference>
<sequence length="193" mass="19794">MVSFRTTLLALAGAVAVSADYVIDPDSVPILTRKAWCNDELSNCPIICQQSAPGPVLSNSCDPETLTYGCVCSDGLQPNMSEYSLTMPFYICQKWGDNCVAGCGMNNECSSSCRQDHPCGAQSPKRVNTTSSSTAAPTATDASATGPQIFTGLAGQTSTSKPAGSAAPALQFGSAYGLGVVVAGLFAGCAMIL</sequence>
<dbReference type="EMBL" id="MU839834">
    <property type="protein sequence ID" value="KAK1755084.1"/>
    <property type="molecule type" value="Genomic_DNA"/>
</dbReference>
<gene>
    <name evidence="4" type="ORF">QBC47DRAFT_208733</name>
</gene>
<evidence type="ECO:0000313" key="5">
    <source>
        <dbReference type="Proteomes" id="UP001239445"/>
    </source>
</evidence>
<feature type="compositionally biased region" description="Low complexity" evidence="1">
    <location>
        <begin position="129"/>
        <end position="145"/>
    </location>
</feature>
<dbReference type="InterPro" id="IPR056124">
    <property type="entry name" value="DUF7707"/>
</dbReference>
<dbReference type="AlphaFoldDB" id="A0AAJ0FB90"/>
<dbReference type="Proteomes" id="UP001239445">
    <property type="component" value="Unassembled WGS sequence"/>
</dbReference>
<proteinExistence type="predicted"/>
<comment type="caution">
    <text evidence="4">The sequence shown here is derived from an EMBL/GenBank/DDBJ whole genome shotgun (WGS) entry which is preliminary data.</text>
</comment>
<evidence type="ECO:0000313" key="4">
    <source>
        <dbReference type="EMBL" id="KAK1755084.1"/>
    </source>
</evidence>
<feature type="region of interest" description="Disordered" evidence="1">
    <location>
        <begin position="124"/>
        <end position="146"/>
    </location>
</feature>
<feature type="chain" id="PRO_5042602550" description="DUF7707 domain-containing protein" evidence="2">
    <location>
        <begin position="20"/>
        <end position="193"/>
    </location>
</feature>
<evidence type="ECO:0000256" key="2">
    <source>
        <dbReference type="SAM" id="SignalP"/>
    </source>
</evidence>
<feature type="domain" description="DUF7707" evidence="3">
    <location>
        <begin position="22"/>
        <end position="124"/>
    </location>
</feature>
<keyword evidence="2" id="KW-0732">Signal</keyword>
<name>A0AAJ0FB90_9PEZI</name>
<dbReference type="PANTHER" id="PTHR38118">
    <property type="entry name" value="ANCHORED CELL WALL PROTEIN 11-RELATED"/>
    <property type="match status" value="1"/>
</dbReference>
<accession>A0AAJ0FB90</accession>